<dbReference type="GeneID" id="113787682"/>
<dbReference type="AlphaFoldDB" id="A0A3Q7Y382"/>
<name>A0A3Q7Y382_CICAR</name>
<reference evidence="3" key="2">
    <citation type="submission" date="2025-08" db="UniProtKB">
        <authorList>
            <consortium name="RefSeq"/>
        </authorList>
    </citation>
    <scope>IDENTIFICATION</scope>
    <source>
        <tissue evidence="3">Etiolated seedlings</tissue>
    </source>
</reference>
<dbReference type="RefSeq" id="XP_027192466.1">
    <property type="nucleotide sequence ID" value="XM_027336665.1"/>
</dbReference>
<organism evidence="2 3">
    <name type="scientific">Cicer arietinum</name>
    <name type="common">Chickpea</name>
    <name type="synonym">Garbanzo</name>
    <dbReference type="NCBI Taxonomy" id="3827"/>
    <lineage>
        <taxon>Eukaryota</taxon>
        <taxon>Viridiplantae</taxon>
        <taxon>Streptophyta</taxon>
        <taxon>Embryophyta</taxon>
        <taxon>Tracheophyta</taxon>
        <taxon>Spermatophyta</taxon>
        <taxon>Magnoliopsida</taxon>
        <taxon>eudicotyledons</taxon>
        <taxon>Gunneridae</taxon>
        <taxon>Pentapetalae</taxon>
        <taxon>rosids</taxon>
        <taxon>fabids</taxon>
        <taxon>Fabales</taxon>
        <taxon>Fabaceae</taxon>
        <taxon>Papilionoideae</taxon>
        <taxon>50 kb inversion clade</taxon>
        <taxon>NPAAA clade</taxon>
        <taxon>Hologalegina</taxon>
        <taxon>IRL clade</taxon>
        <taxon>Cicereae</taxon>
        <taxon>Cicer</taxon>
    </lineage>
</organism>
<gene>
    <name evidence="3" type="primary">LOC113787682</name>
</gene>
<sequence>MTTRSRAAVASMSAQETTPGHSSSKMFLARVTASKPSPERERFMSASRSALLKELEDTKTEASQPPIMQSWKKRRSVAAAVDGVICCFSATESLIMSKNLGHDFS</sequence>
<proteinExistence type="predicted"/>
<protein>
    <submittedName>
        <fullName evidence="3">Uncharacterized protein LOC113787682</fullName>
    </submittedName>
</protein>
<dbReference type="OrthoDB" id="1664624at2759"/>
<feature type="region of interest" description="Disordered" evidence="1">
    <location>
        <begin position="1"/>
        <end position="27"/>
    </location>
</feature>
<dbReference type="KEGG" id="cam:113787682"/>
<feature type="compositionally biased region" description="Polar residues" evidence="1">
    <location>
        <begin position="12"/>
        <end position="25"/>
    </location>
</feature>
<dbReference type="Proteomes" id="UP000087171">
    <property type="component" value="Chromosome Ca7"/>
</dbReference>
<evidence type="ECO:0000256" key="1">
    <source>
        <dbReference type="SAM" id="MobiDB-lite"/>
    </source>
</evidence>
<accession>A0A3Q7Y382</accession>
<keyword evidence="2" id="KW-1185">Reference proteome</keyword>
<evidence type="ECO:0000313" key="3">
    <source>
        <dbReference type="RefSeq" id="XP_027192466.1"/>
    </source>
</evidence>
<reference evidence="2" key="1">
    <citation type="journal article" date="2013" name="Nat. Biotechnol.">
        <title>Draft genome sequence of chickpea (Cicer arietinum) provides a resource for trait improvement.</title>
        <authorList>
            <person name="Varshney R.K."/>
            <person name="Song C."/>
            <person name="Saxena R.K."/>
            <person name="Azam S."/>
            <person name="Yu S."/>
            <person name="Sharpe A.G."/>
            <person name="Cannon S."/>
            <person name="Baek J."/>
            <person name="Rosen B.D."/>
            <person name="Tar'an B."/>
            <person name="Millan T."/>
            <person name="Zhang X."/>
            <person name="Ramsay L.D."/>
            <person name="Iwata A."/>
            <person name="Wang Y."/>
            <person name="Nelson W."/>
            <person name="Farmer A.D."/>
            <person name="Gaur P.M."/>
            <person name="Soderlund C."/>
            <person name="Penmetsa R.V."/>
            <person name="Xu C."/>
            <person name="Bharti A.K."/>
            <person name="He W."/>
            <person name="Winter P."/>
            <person name="Zhao S."/>
            <person name="Hane J.K."/>
            <person name="Carrasquilla-Garcia N."/>
            <person name="Condie J.A."/>
            <person name="Upadhyaya H.D."/>
            <person name="Luo M.C."/>
            <person name="Thudi M."/>
            <person name="Gowda C.L."/>
            <person name="Singh N.P."/>
            <person name="Lichtenzveig J."/>
            <person name="Gali K.K."/>
            <person name="Rubio J."/>
            <person name="Nadarajan N."/>
            <person name="Dolezel J."/>
            <person name="Bansal K.C."/>
            <person name="Xu X."/>
            <person name="Edwards D."/>
            <person name="Zhang G."/>
            <person name="Kahl G."/>
            <person name="Gil J."/>
            <person name="Singh K.B."/>
            <person name="Datta S.K."/>
            <person name="Jackson S.A."/>
            <person name="Wang J."/>
            <person name="Cook D.R."/>
        </authorList>
    </citation>
    <scope>NUCLEOTIDE SEQUENCE [LARGE SCALE GENOMIC DNA]</scope>
    <source>
        <strain evidence="2">cv. CDC Frontier</strain>
    </source>
</reference>
<evidence type="ECO:0000313" key="2">
    <source>
        <dbReference type="Proteomes" id="UP000087171"/>
    </source>
</evidence>